<keyword evidence="3" id="KW-1185">Reference proteome</keyword>
<dbReference type="AlphaFoldDB" id="A0AAW8CK70"/>
<proteinExistence type="predicted"/>
<evidence type="ECO:0000313" key="2">
    <source>
        <dbReference type="EMBL" id="MDP8149427.1"/>
    </source>
</evidence>
<evidence type="ECO:0000313" key="3">
    <source>
        <dbReference type="Proteomes" id="UP001226020"/>
    </source>
</evidence>
<dbReference type="EMBL" id="JASAXT010000029">
    <property type="protein sequence ID" value="MDP8149427.1"/>
    <property type="molecule type" value="Genomic_DNA"/>
</dbReference>
<organism evidence="2 3">
    <name type="scientific">Phocoenobacter atlanticus subsp. atlanticus</name>
    <dbReference type="NCBI Taxonomy" id="3061285"/>
    <lineage>
        <taxon>Bacteria</taxon>
        <taxon>Pseudomonadati</taxon>
        <taxon>Pseudomonadota</taxon>
        <taxon>Gammaproteobacteria</taxon>
        <taxon>Pasteurellales</taxon>
        <taxon>Pasteurellaceae</taxon>
        <taxon>Phocoenobacter</taxon>
        <taxon>Phocoenobacter atlanticus</taxon>
    </lineage>
</organism>
<accession>A0AAW8CK70</accession>
<dbReference type="RefSeq" id="WP_306355557.1">
    <property type="nucleotide sequence ID" value="NZ_JASAWV010000037.1"/>
</dbReference>
<reference evidence="2 3" key="1">
    <citation type="journal article" date="2023" name="Front. Microbiol.">
        <title>Phylogeography and host specificity of Pasteurellaceae pathogenic to sea-farmed fish in the north-east Atlantic.</title>
        <authorList>
            <person name="Gulla S."/>
            <person name="Colquhoun D.J."/>
            <person name="Olsen A.B."/>
            <person name="Spilsberg B."/>
            <person name="Lagesen K."/>
            <person name="Aakesson C.P."/>
            <person name="Strom S."/>
            <person name="Manji F."/>
            <person name="Birkbeck T.H."/>
            <person name="Nilsen H.K."/>
        </authorList>
    </citation>
    <scope>NUCLEOTIDE SEQUENCE [LARGE SCALE GENOMIC DNA]</scope>
    <source>
        <strain evidence="2 3">NVIB3131</strain>
    </source>
</reference>
<protein>
    <submittedName>
        <fullName evidence="2">Uncharacterized protein</fullName>
    </submittedName>
</protein>
<sequence>MRYVIISAVSTVTELDKDGDGIADTTTEVITKPDGTVITTVHTDSNDDGKQDSVVNIIEKSNGVTTTETGTITHKDNGTQVINYNIDHYSDGKDMHVRIDKLDAEGNITEEKHDLNLDGKMETIVERSFDDNGLIQEERTYIGGLSQPSNIKIFDIANGTATLTKIRAGRIFETQEIEYVNASDQTKEAKTIFKDSEGNIKSTETYKYNDKGQLEEKSVEKNGSLKNEYYEHDNETGNTTKVSYDNDGDPSTPIDSFVVNEYDQYGTLIKRYYDKDGDPDTPFDRFVRFDNMNDQHLYEKLYYNNDQAFNDLKFNDIKQQIWQGFNRDGDLSNGYEQIDYYSCTEEGDRALIIRDTNGHGRFISYLYYDADLQALYDDNPSEGKDVFSGLTNMTILNVHQQEPVILTLSDEMIDKMVGNTDNHKFYVDSYRENKLVLQGSFEKTGETEIRQNQSYELYSDEAGHVVVVDPDLIVDII</sequence>
<feature type="region of interest" description="Disordered" evidence="1">
    <location>
        <begin position="233"/>
        <end position="253"/>
    </location>
</feature>
<evidence type="ECO:0000256" key="1">
    <source>
        <dbReference type="SAM" id="MobiDB-lite"/>
    </source>
</evidence>
<dbReference type="Gene3D" id="3.90.930.1">
    <property type="match status" value="1"/>
</dbReference>
<dbReference type="Proteomes" id="UP001226020">
    <property type="component" value="Unassembled WGS sequence"/>
</dbReference>
<comment type="caution">
    <text evidence="2">The sequence shown here is derived from an EMBL/GenBank/DDBJ whole genome shotgun (WGS) entry which is preliminary data.</text>
</comment>
<name>A0AAW8CK70_9PAST</name>
<gene>
    <name evidence="2" type="ORF">QJU57_10145</name>
</gene>